<sequence>MGIHLTFLIFYPWIPAFAGMTGGGVVVYFSACALACTQTGAQHRQVQTGQVGTQTGIVPFLFYCLLLTLGTMHRVSTPYYILWADTRSAPTILFWLLTSFS</sequence>
<feature type="transmembrane region" description="Helical" evidence="1">
    <location>
        <begin position="56"/>
        <end position="73"/>
    </location>
</feature>
<keyword evidence="1" id="KW-0812">Transmembrane</keyword>
<organism evidence="2 6">
    <name type="scientific">Candidatus Infernicultor aquiphilus</name>
    <dbReference type="NCBI Taxonomy" id="1805029"/>
    <lineage>
        <taxon>Bacteria</taxon>
        <taxon>Pseudomonadati</taxon>
        <taxon>Atribacterota</taxon>
        <taxon>Candidatus Phoenicimicrobiia</taxon>
        <taxon>Candidatus Pheonicimicrobiales</taxon>
        <taxon>Candidatus Phoenicimicrobiaceae</taxon>
        <taxon>Candidatus Infernicultor</taxon>
    </lineage>
</organism>
<keyword evidence="1" id="KW-1133">Transmembrane helix</keyword>
<evidence type="ECO:0000313" key="5">
    <source>
        <dbReference type="EMBL" id="PJB56223.1"/>
    </source>
</evidence>
<gene>
    <name evidence="2" type="ORF">AUK42_00995</name>
    <name evidence="5" type="ORF">CO097_05855</name>
    <name evidence="4" type="ORF">COZ07_00210</name>
    <name evidence="3" type="ORF">COZ58_07015</name>
</gene>
<reference evidence="3" key="3">
    <citation type="submission" date="2017-09" db="EMBL/GenBank/DDBJ databases">
        <title>Depth-based differentiation of microbial function through sediment-hosted aquifers and enrichment of novel symbionts in the deep terrestrial subsurface.</title>
        <authorList>
            <person name="Probst A.J."/>
            <person name="Ladd B."/>
            <person name="Jarett J.K."/>
            <person name="Geller-Mcgrath D.E."/>
            <person name="Sieber C.M.K."/>
            <person name="Emerson J.B."/>
            <person name="Anantharaman K."/>
            <person name="Thomas B.C."/>
            <person name="Malmstrom R."/>
            <person name="Stieglmeier M."/>
            <person name="Klingl A."/>
            <person name="Woyke T."/>
            <person name="Ryan C.M."/>
            <person name="Banfield J.F."/>
        </authorList>
    </citation>
    <scope>NUCLEOTIDE SEQUENCE</scope>
    <source>
        <strain evidence="3">CG_4_8_14_3_um_filter_34_18</strain>
    </source>
</reference>
<dbReference type="Proteomes" id="UP000230646">
    <property type="component" value="Unassembled WGS sequence"/>
</dbReference>
<evidence type="ECO:0000313" key="2">
    <source>
        <dbReference type="EMBL" id="OIP74483.1"/>
    </source>
</evidence>
<reference evidence="7 8" key="2">
    <citation type="submission" date="2017-09" db="EMBL/GenBank/DDBJ databases">
        <title>Depth-based differentiation of microbial function through sediment-hosted aquifers and enrichment of novel symbionts in the deep terrestrial subsurface.</title>
        <authorList>
            <person name="Probst A.J."/>
            <person name="Ladd B."/>
            <person name="Jarett J.K."/>
            <person name="Geller-Mcgrath D.E."/>
            <person name="Sieber C.M."/>
            <person name="Emerson J.B."/>
            <person name="Anantharaman K."/>
            <person name="Thomas B.C."/>
            <person name="Malmstrom R."/>
            <person name="Stieglmeier M."/>
            <person name="Klingl A."/>
            <person name="Woyke T."/>
            <person name="Ryan C.M."/>
            <person name="Banfield J.F."/>
        </authorList>
    </citation>
    <scope>NUCLEOTIDE SEQUENCE [LARGE SCALE GENOMIC DNA]</scope>
    <source>
        <strain evidence="4">CG_4_10_14_3_um_filter_34_13</strain>
        <strain evidence="5">CG_4_9_14_3_um_filter_33_16</strain>
    </source>
</reference>
<evidence type="ECO:0000313" key="3">
    <source>
        <dbReference type="EMBL" id="PIX33589.1"/>
    </source>
</evidence>
<accession>A0A1J5GQA2</accession>
<evidence type="ECO:0000313" key="6">
    <source>
        <dbReference type="Proteomes" id="UP000182763"/>
    </source>
</evidence>
<feature type="transmembrane region" description="Helical" evidence="1">
    <location>
        <begin position="12"/>
        <end position="36"/>
    </location>
</feature>
<name>A0A1J5GQA2_9BACT</name>
<dbReference type="Proteomes" id="UP000228560">
    <property type="component" value="Unassembled WGS sequence"/>
</dbReference>
<keyword evidence="1" id="KW-0472">Membrane</keyword>
<dbReference type="EMBL" id="PFKO01000007">
    <property type="protein sequence ID" value="PIY33959.1"/>
    <property type="molecule type" value="Genomic_DNA"/>
</dbReference>
<accession>A0A2M7K635</accession>
<proteinExistence type="predicted"/>
<accession>A0A2M7PTL7</accession>
<dbReference type="EMBL" id="PFTV01000141">
    <property type="protein sequence ID" value="PJB56223.1"/>
    <property type="molecule type" value="Genomic_DNA"/>
</dbReference>
<evidence type="ECO:0000313" key="4">
    <source>
        <dbReference type="EMBL" id="PIY33959.1"/>
    </source>
</evidence>
<dbReference type="AlphaFoldDB" id="A0A1J5GQA2"/>
<evidence type="ECO:0000313" key="7">
    <source>
        <dbReference type="Proteomes" id="UP000228560"/>
    </source>
</evidence>
<dbReference type="Proteomes" id="UP000231493">
    <property type="component" value="Unassembled WGS sequence"/>
</dbReference>
<evidence type="ECO:0000313" key="8">
    <source>
        <dbReference type="Proteomes" id="UP000230646"/>
    </source>
</evidence>
<dbReference type="Proteomes" id="UP000182763">
    <property type="component" value="Unassembled WGS sequence"/>
</dbReference>
<evidence type="ECO:0000256" key="1">
    <source>
        <dbReference type="SAM" id="Phobius"/>
    </source>
</evidence>
<reference evidence="2 6" key="1">
    <citation type="journal article" date="2016" name="Environ. Microbiol.">
        <title>Genomic resolution of a cold subsurface aquifer community provides metabolic insights for novel microbes adapted to high CO concentrations.</title>
        <authorList>
            <person name="Probst A.J."/>
            <person name="Castelle C.J."/>
            <person name="Singh A."/>
            <person name="Brown C.T."/>
            <person name="Anantharaman K."/>
            <person name="Sharon I."/>
            <person name="Hug L.A."/>
            <person name="Burstein D."/>
            <person name="Emerson J.B."/>
            <person name="Thomas B.C."/>
            <person name="Banfield J.F."/>
        </authorList>
    </citation>
    <scope>NUCLEOTIDE SEQUENCE [LARGE SCALE GENOMIC DNA]</scope>
    <source>
        <strain evidence="2">CG2_30_33_13</strain>
    </source>
</reference>
<comment type="caution">
    <text evidence="2">The sequence shown here is derived from an EMBL/GenBank/DDBJ whole genome shotgun (WGS) entry which is preliminary data.</text>
</comment>
<accession>A0A2M8CAY1</accession>
<dbReference type="EMBL" id="MNYY01000022">
    <property type="protein sequence ID" value="OIP74483.1"/>
    <property type="molecule type" value="Genomic_DNA"/>
</dbReference>
<dbReference type="EMBL" id="PFIP01000142">
    <property type="protein sequence ID" value="PIX33589.1"/>
    <property type="molecule type" value="Genomic_DNA"/>
</dbReference>
<protein>
    <submittedName>
        <fullName evidence="2">Uncharacterized protein</fullName>
    </submittedName>
</protein>